<dbReference type="AlphaFoldDB" id="A0A7G9L7D1"/>
<evidence type="ECO:0008006" key="4">
    <source>
        <dbReference type="Google" id="ProtNLM"/>
    </source>
</evidence>
<sequence>MEQPIKIEILDIDSYYRQMEKYFLQHFYSNKTLIPILIFFGIGIFLLISGFLSGYDLEIMTLKNGQEEVTHKNYGISIGIGCGLILYSILKFLDIRKSKKATELLYSIKRNRERKVNDKVEFTLSENKISYSSSLNSWNKKWEFYDYYKMTNNNLNLYSNSYYSGFPELVIPLNDLNSEQIEFLNKYISGKVKNYS</sequence>
<keyword evidence="1" id="KW-0472">Membrane</keyword>
<evidence type="ECO:0000313" key="2">
    <source>
        <dbReference type="EMBL" id="QNM84530.1"/>
    </source>
</evidence>
<gene>
    <name evidence="2" type="ORF">H9W90_10010</name>
</gene>
<feature type="transmembrane region" description="Helical" evidence="1">
    <location>
        <begin position="33"/>
        <end position="54"/>
    </location>
</feature>
<dbReference type="Proteomes" id="UP000515808">
    <property type="component" value="Chromosome"/>
</dbReference>
<feature type="transmembrane region" description="Helical" evidence="1">
    <location>
        <begin position="74"/>
        <end position="93"/>
    </location>
</feature>
<name>A0A7G9L7D1_9FLAO</name>
<accession>A0A7G9L7D1</accession>
<proteinExistence type="predicted"/>
<evidence type="ECO:0000256" key="1">
    <source>
        <dbReference type="SAM" id="Phobius"/>
    </source>
</evidence>
<protein>
    <recommendedName>
        <fullName evidence="4">YcxB-like protein domain-containing protein</fullName>
    </recommendedName>
</protein>
<keyword evidence="1" id="KW-0812">Transmembrane</keyword>
<organism evidence="2 3">
    <name type="scientific">Polaribacter pectinis</name>
    <dbReference type="NCBI Taxonomy" id="2738844"/>
    <lineage>
        <taxon>Bacteria</taxon>
        <taxon>Pseudomonadati</taxon>
        <taxon>Bacteroidota</taxon>
        <taxon>Flavobacteriia</taxon>
        <taxon>Flavobacteriales</taxon>
        <taxon>Flavobacteriaceae</taxon>
    </lineage>
</organism>
<dbReference type="EMBL" id="CP060695">
    <property type="protein sequence ID" value="QNM84530.1"/>
    <property type="molecule type" value="Genomic_DNA"/>
</dbReference>
<keyword evidence="3" id="KW-1185">Reference proteome</keyword>
<dbReference type="RefSeq" id="WP_187481462.1">
    <property type="nucleotide sequence ID" value="NZ_CP060695.1"/>
</dbReference>
<reference evidence="2 3" key="1">
    <citation type="submission" date="2020-08" db="EMBL/GenBank/DDBJ databases">
        <title>Polaribacter sp. L12M9 isolated from gut of the Korean scallop.</title>
        <authorList>
            <person name="Jeong Y.S."/>
        </authorList>
    </citation>
    <scope>NUCLEOTIDE SEQUENCE [LARGE SCALE GENOMIC DNA]</scope>
    <source>
        <strain evidence="2 3">L12M9</strain>
    </source>
</reference>
<evidence type="ECO:0000313" key="3">
    <source>
        <dbReference type="Proteomes" id="UP000515808"/>
    </source>
</evidence>
<keyword evidence="1" id="KW-1133">Transmembrane helix</keyword>
<dbReference type="KEGG" id="ppec:H9W90_10010"/>